<reference evidence="2" key="1">
    <citation type="submission" date="2018-05" db="EMBL/GenBank/DDBJ databases">
        <authorList>
            <person name="Lanie J.A."/>
            <person name="Ng W.-L."/>
            <person name="Kazmierczak K.M."/>
            <person name="Andrzejewski T.M."/>
            <person name="Davidsen T.M."/>
            <person name="Wayne K.J."/>
            <person name="Tettelin H."/>
            <person name="Glass J.I."/>
            <person name="Rusch D."/>
            <person name="Podicherti R."/>
            <person name="Tsui H.-C.T."/>
            <person name="Winkler M.E."/>
        </authorList>
    </citation>
    <scope>NUCLEOTIDE SEQUENCE</scope>
</reference>
<feature type="domain" description="Macro" evidence="1">
    <location>
        <begin position="1"/>
        <end position="55"/>
    </location>
</feature>
<dbReference type="Gene3D" id="3.40.220.10">
    <property type="entry name" value="Leucine Aminopeptidase, subunit E, domain 1"/>
    <property type="match status" value="1"/>
</dbReference>
<protein>
    <recommendedName>
        <fullName evidence="1">Macro domain-containing protein</fullName>
    </recommendedName>
</protein>
<evidence type="ECO:0000313" key="2">
    <source>
        <dbReference type="EMBL" id="SVD97166.1"/>
    </source>
</evidence>
<sequence>MKKINLLSGDISTFDADVIVTAANRDLKGGGGVDAAIHRVAGPELLKSLANFPGC</sequence>
<dbReference type="InterPro" id="IPR043472">
    <property type="entry name" value="Macro_dom-like"/>
</dbReference>
<dbReference type="Pfam" id="PF01661">
    <property type="entry name" value="Macro"/>
    <property type="match status" value="1"/>
</dbReference>
<accession>A0A382ZNK3</accession>
<name>A0A382ZNK3_9ZZZZ</name>
<dbReference type="AlphaFoldDB" id="A0A382ZNK3"/>
<dbReference type="InterPro" id="IPR002589">
    <property type="entry name" value="Macro_dom"/>
</dbReference>
<evidence type="ECO:0000259" key="1">
    <source>
        <dbReference type="PROSITE" id="PS51154"/>
    </source>
</evidence>
<proteinExistence type="predicted"/>
<gene>
    <name evidence="2" type="ORF">METZ01_LOCUS450020</name>
</gene>
<feature type="non-terminal residue" evidence="2">
    <location>
        <position position="55"/>
    </location>
</feature>
<dbReference type="EMBL" id="UINC01185456">
    <property type="protein sequence ID" value="SVD97166.1"/>
    <property type="molecule type" value="Genomic_DNA"/>
</dbReference>
<organism evidence="2">
    <name type="scientific">marine metagenome</name>
    <dbReference type="NCBI Taxonomy" id="408172"/>
    <lineage>
        <taxon>unclassified sequences</taxon>
        <taxon>metagenomes</taxon>
        <taxon>ecological metagenomes</taxon>
    </lineage>
</organism>
<dbReference type="SUPFAM" id="SSF52949">
    <property type="entry name" value="Macro domain-like"/>
    <property type="match status" value="1"/>
</dbReference>
<dbReference type="PROSITE" id="PS51154">
    <property type="entry name" value="MACRO"/>
    <property type="match status" value="1"/>
</dbReference>